<feature type="signal peptide" evidence="12">
    <location>
        <begin position="1"/>
        <end position="31"/>
    </location>
</feature>
<feature type="active site" description="Charge relay system" evidence="8 9">
    <location>
        <position position="217"/>
    </location>
</feature>
<dbReference type="InterPro" id="IPR023828">
    <property type="entry name" value="Peptidase_S8_Ser-AS"/>
</dbReference>
<evidence type="ECO:0000256" key="3">
    <source>
        <dbReference type="ARBA" id="ARBA00022525"/>
    </source>
</evidence>
<keyword evidence="5 12" id="KW-0732">Signal</keyword>
<keyword evidence="7 9" id="KW-0720">Serine protease</keyword>
<dbReference type="PROSITE" id="PS00138">
    <property type="entry name" value="SUBTILASE_SER"/>
    <property type="match status" value="1"/>
</dbReference>
<feature type="domain" description="Inhibitor I9" evidence="15">
    <location>
        <begin position="81"/>
        <end position="174"/>
    </location>
</feature>
<dbReference type="InterPro" id="IPR000209">
    <property type="entry name" value="Peptidase_S8/S53_dom"/>
</dbReference>
<evidence type="ECO:0000256" key="2">
    <source>
        <dbReference type="ARBA" id="ARBA00022512"/>
    </source>
</evidence>
<keyword evidence="3" id="KW-0964">Secreted</keyword>
<evidence type="ECO:0000256" key="5">
    <source>
        <dbReference type="ARBA" id="ARBA00022729"/>
    </source>
</evidence>
<dbReference type="KEGG" id="bcoh:BC6307_20200"/>
<dbReference type="InterPro" id="IPR034213">
    <property type="entry name" value="S8_Vpr-like"/>
</dbReference>
<evidence type="ECO:0000256" key="11">
    <source>
        <dbReference type="SAM" id="MobiDB-lite"/>
    </source>
</evidence>
<evidence type="ECO:0000256" key="10">
    <source>
        <dbReference type="RuleBase" id="RU003355"/>
    </source>
</evidence>
<dbReference type="GO" id="GO:0004252">
    <property type="term" value="F:serine-type endopeptidase activity"/>
    <property type="evidence" value="ECO:0007669"/>
    <property type="project" value="UniProtKB-UniRule"/>
</dbReference>
<dbReference type="InterPro" id="IPR023827">
    <property type="entry name" value="Peptidase_S8_Asp-AS"/>
</dbReference>
<feature type="domain" description="Peptidase S8/S53" evidence="13">
    <location>
        <begin position="208"/>
        <end position="635"/>
    </location>
</feature>
<dbReference type="Proteomes" id="UP000215224">
    <property type="component" value="Chromosome"/>
</dbReference>
<evidence type="ECO:0000256" key="9">
    <source>
        <dbReference type="PROSITE-ProRule" id="PRU01240"/>
    </source>
</evidence>
<evidence type="ECO:0000259" key="15">
    <source>
        <dbReference type="Pfam" id="PF05922"/>
    </source>
</evidence>
<protein>
    <recommendedName>
        <fullName evidence="18">Peptidase S8</fullName>
    </recommendedName>
</protein>
<keyword evidence="4 9" id="KW-0645">Protease</keyword>
<comment type="similarity">
    <text evidence="1 9 10">Belongs to the peptidase S8 family.</text>
</comment>
<dbReference type="PROSITE" id="PS51892">
    <property type="entry name" value="SUBTILASE"/>
    <property type="match status" value="1"/>
</dbReference>
<dbReference type="Pfam" id="PF02225">
    <property type="entry name" value="PA"/>
    <property type="match status" value="1"/>
</dbReference>
<dbReference type="InterPro" id="IPR046450">
    <property type="entry name" value="PA_dom_sf"/>
</dbReference>
<evidence type="ECO:0000259" key="14">
    <source>
        <dbReference type="Pfam" id="PF02225"/>
    </source>
</evidence>
<feature type="domain" description="PA" evidence="14">
    <location>
        <begin position="429"/>
        <end position="514"/>
    </location>
</feature>
<dbReference type="InterPro" id="IPR036852">
    <property type="entry name" value="Peptidase_S8/S53_dom_sf"/>
</dbReference>
<evidence type="ECO:0000256" key="12">
    <source>
        <dbReference type="SAM" id="SignalP"/>
    </source>
</evidence>
<dbReference type="SUPFAM" id="SSF52025">
    <property type="entry name" value="PA domain"/>
    <property type="match status" value="1"/>
</dbReference>
<gene>
    <name evidence="16" type="ORF">BC6307_20200</name>
</gene>
<dbReference type="GO" id="GO:0006508">
    <property type="term" value="P:proteolysis"/>
    <property type="evidence" value="ECO:0007669"/>
    <property type="project" value="UniProtKB-KW"/>
</dbReference>
<evidence type="ECO:0000256" key="7">
    <source>
        <dbReference type="ARBA" id="ARBA00022825"/>
    </source>
</evidence>
<keyword evidence="2" id="KW-0134">Cell wall</keyword>
<dbReference type="SUPFAM" id="SSF52743">
    <property type="entry name" value="Subtilisin-like"/>
    <property type="match status" value="1"/>
</dbReference>
<feature type="active site" description="Charge relay system" evidence="8 9">
    <location>
        <position position="280"/>
    </location>
</feature>
<evidence type="ECO:0000259" key="13">
    <source>
        <dbReference type="Pfam" id="PF00082"/>
    </source>
</evidence>
<proteinExistence type="inferred from homology"/>
<dbReference type="CDD" id="cd02133">
    <property type="entry name" value="PA_C5a_like"/>
    <property type="match status" value="1"/>
</dbReference>
<dbReference type="Gene3D" id="3.50.30.30">
    <property type="match status" value="1"/>
</dbReference>
<dbReference type="CDD" id="cd07474">
    <property type="entry name" value="Peptidases_S8_subtilisin_Vpr-like"/>
    <property type="match status" value="1"/>
</dbReference>
<evidence type="ECO:0000256" key="6">
    <source>
        <dbReference type="ARBA" id="ARBA00022801"/>
    </source>
</evidence>
<evidence type="ECO:0000256" key="4">
    <source>
        <dbReference type="ARBA" id="ARBA00022670"/>
    </source>
</evidence>
<dbReference type="RefSeq" id="WP_066415496.1">
    <property type="nucleotide sequence ID" value="NZ_CP018866.1"/>
</dbReference>
<dbReference type="InterPro" id="IPR010259">
    <property type="entry name" value="S8pro/Inhibitor_I9"/>
</dbReference>
<evidence type="ECO:0000313" key="17">
    <source>
        <dbReference type="Proteomes" id="UP000215224"/>
    </source>
</evidence>
<dbReference type="InterPro" id="IPR003137">
    <property type="entry name" value="PA_domain"/>
</dbReference>
<evidence type="ECO:0000313" key="16">
    <source>
        <dbReference type="EMBL" id="AST93420.1"/>
    </source>
</evidence>
<evidence type="ECO:0008006" key="18">
    <source>
        <dbReference type="Google" id="ProtNLM"/>
    </source>
</evidence>
<dbReference type="Pfam" id="PF00082">
    <property type="entry name" value="Peptidase_S8"/>
    <property type="match status" value="1"/>
</dbReference>
<reference evidence="16 17" key="1">
    <citation type="submission" date="2016-12" db="EMBL/GenBank/DDBJ databases">
        <title>The whole genome sequencing and assembly of Bacillus cohnii DSM 6307T strain.</title>
        <authorList>
            <person name="Lee Y.-J."/>
            <person name="Yi H."/>
            <person name="Bahn Y.-S."/>
            <person name="Kim J.F."/>
            <person name="Lee D.-W."/>
        </authorList>
    </citation>
    <scope>NUCLEOTIDE SEQUENCE [LARGE SCALE GENOMIC DNA]</scope>
    <source>
        <strain evidence="16 17">DSM 6307</strain>
    </source>
</reference>
<organism evidence="16 17">
    <name type="scientific">Sutcliffiella cohnii</name>
    <dbReference type="NCBI Taxonomy" id="33932"/>
    <lineage>
        <taxon>Bacteria</taxon>
        <taxon>Bacillati</taxon>
        <taxon>Bacillota</taxon>
        <taxon>Bacilli</taxon>
        <taxon>Bacillales</taxon>
        <taxon>Bacillaceae</taxon>
        <taxon>Sutcliffiella</taxon>
    </lineage>
</organism>
<feature type="region of interest" description="Disordered" evidence="11">
    <location>
        <begin position="534"/>
        <end position="556"/>
    </location>
</feature>
<dbReference type="Pfam" id="PF05922">
    <property type="entry name" value="Inhibitor_I9"/>
    <property type="match status" value="1"/>
</dbReference>
<evidence type="ECO:0000256" key="1">
    <source>
        <dbReference type="ARBA" id="ARBA00011073"/>
    </source>
</evidence>
<name>A0A223KVD0_9BACI</name>
<feature type="chain" id="PRO_5011237016" description="Peptidase S8" evidence="12">
    <location>
        <begin position="32"/>
        <end position="1284"/>
    </location>
</feature>
<dbReference type="STRING" id="1314751.GCA_001591425_02033"/>
<dbReference type="InterPro" id="IPR050131">
    <property type="entry name" value="Peptidase_S8_subtilisin-like"/>
</dbReference>
<feature type="active site" description="Charge relay system" evidence="8 9">
    <location>
        <position position="593"/>
    </location>
</feature>
<feature type="compositionally biased region" description="Polar residues" evidence="11">
    <location>
        <begin position="540"/>
        <end position="552"/>
    </location>
</feature>
<dbReference type="InterPro" id="IPR015500">
    <property type="entry name" value="Peptidase_S8_subtilisin-rel"/>
</dbReference>
<dbReference type="EMBL" id="CP018866">
    <property type="protein sequence ID" value="AST93420.1"/>
    <property type="molecule type" value="Genomic_DNA"/>
</dbReference>
<accession>A0A223KVD0</accession>
<dbReference type="PANTHER" id="PTHR43806">
    <property type="entry name" value="PEPTIDASE S8"/>
    <property type="match status" value="1"/>
</dbReference>
<feature type="region of interest" description="Disordered" evidence="11">
    <location>
        <begin position="246"/>
        <end position="267"/>
    </location>
</feature>
<dbReference type="PRINTS" id="PR00723">
    <property type="entry name" value="SUBTILISIN"/>
</dbReference>
<dbReference type="PROSITE" id="PS00136">
    <property type="entry name" value="SUBTILASE_ASP"/>
    <property type="match status" value="1"/>
</dbReference>
<evidence type="ECO:0000256" key="8">
    <source>
        <dbReference type="PIRSR" id="PIRSR615500-1"/>
    </source>
</evidence>
<keyword evidence="6 9" id="KW-0378">Hydrolase</keyword>
<dbReference type="Gene3D" id="3.40.50.200">
    <property type="entry name" value="Peptidase S8/S53 domain"/>
    <property type="match status" value="1"/>
</dbReference>
<keyword evidence="17" id="KW-1185">Reference proteome</keyword>
<dbReference type="PANTHER" id="PTHR43806:SF65">
    <property type="entry name" value="SERINE PROTEASE APRX"/>
    <property type="match status" value="1"/>
</dbReference>
<sequence length="1284" mass="137331">MKKGSFKKFFSSLLIITVILSTFLSPAAAFATDSPTKKTTVDEQTLQMKKIIAQQESLLEQTPTLDQSLQNLKGDEEVSVIVQLSEPPVALVKGKSEVEGKSFSASQAKAVEKKVVSQQVAFEKSLSTKKVKYSKGFTYNKVFNGMSLTVKASELEALLSVEGVVSVELDEERYALETPSKDGKVDALMTDSTPHLGVPELWDLGYEGEGVKVAVLDTGIDYYHPDFADVYRGGYNFIPHSGNDYARDRADDDGYETSPLDRPDHRPEFNANGSSFYTSHGTHVAGTIVHLAPKIDLYSYRVLGAYGSGATAGIIAAIEKSVEEDMDIINLSLGGSSNSETAPDAIAINNATLAGVTAVIATGNSGPGRGTIGNPASSAFAISVGNSTVPEMHLSSSVTVEAGEYSKTDTLPMFGWTYQEDPRDTLTGTYDLVAIPGVGNPSDFEGIDVEGKVALISRGEIAFVDKIAAAKDAGAVATIIHNNVAGAGPANIYLSTDYGFIPTFDMATADGQALREALGSELGQVTFGDYAETMTEGDDVNSSSSRGPTNPNFDIKPDVVAPGTNIMAAIPAYEKDYPGADYEYAYGRKTGTSMATPHVAGVAALLKQVNPEWTPFDMKVAISNTAKQLNVSQYDVFAQGPGRIQPVAAAFPEALAYAYDETEFEGEVHENVKGTVTFGKVEPNAQSAQTVTKQVVVKNMGESTSDFNVTVQTTKSGTGDMSAANVEVDVTSFTLSDEQVLNVTLNVPAGAGALGNELLGYIHIQSATSKLLLPFAVEFSGEVPNGLGYYFLESDVISPNGDGVLDTTRLAFQLLNNHGTNYIELWDAQNPEGGYYGDGYVGYFHAGESLGAGSYTLTINGVYRDWADGAQKMAEDGVYTVDFTGANPVAGVTFDWAPLIIKTSNAEVEFGDLGEYQSGEEFEVLGTVVDSFVDYKSTVENVLGLDYDVNDQLTVEYVLLDADGEELDNASVELDQEGNFVLSLPSLPVGENELTLSVEDVAGNSSEHVLDLTVEAPNSPHYDDAVWYESVNNFFNAVYFAGLALLDGDSRAESLLETVSVELLNEANTQLAEGDFTTAEYSYQLLVETEGVPQAVKEEAASKIAVKSEEFAIALWYESLGNYYNAVHFAGQAIEAGDARVEALMANVAEALLAEANELLANGNFTEAEFAYQLLVETTGVPQDVKEEAESKLAVKSAYLGDALWYEEVGNLYNAVHFTGLAYSEGDARADGVMARVAPALLAKADDDLANNKYLEAYNAYFLLLATDGVPQHIKDAAEERVSN</sequence>